<dbReference type="Proteomes" id="UP000007599">
    <property type="component" value="Chromosome I"/>
</dbReference>
<dbReference type="KEGG" id="fin:KQS_11110"/>
<reference evidence="2" key="2">
    <citation type="submission" date="2012-03" db="EMBL/GenBank/DDBJ databases">
        <title>Complete genome sequence of Flavobacterium indicum GPTSA100-9T, isolated from warm spring water.</title>
        <authorList>
            <person name="Barbier P."/>
            <person name="Houel A."/>
            <person name="Loux V."/>
            <person name="Poulain J."/>
            <person name="Bernardet J.-F."/>
            <person name="Touchon M."/>
            <person name="Duchaud E."/>
        </authorList>
    </citation>
    <scope>NUCLEOTIDE SEQUENCE [LARGE SCALE GENOMIC DNA]</scope>
    <source>
        <strain evidence="2">DSM 17447 / CIP 109464 / GPTSA100-9</strain>
    </source>
</reference>
<dbReference type="PATRIC" id="fig|1094466.5.peg.2179"/>
<dbReference type="OrthoDB" id="1366264at2"/>
<dbReference type="AlphaFoldDB" id="H8XPS8"/>
<protein>
    <submittedName>
        <fullName evidence="1">Uncharacterized protein</fullName>
    </submittedName>
</protein>
<name>H8XPS8_FLAIG</name>
<keyword evidence="2" id="KW-1185">Reference proteome</keyword>
<proteinExistence type="predicted"/>
<dbReference type="EMBL" id="HE774682">
    <property type="protein sequence ID" value="CCG54144.1"/>
    <property type="molecule type" value="Genomic_DNA"/>
</dbReference>
<organism evidence="1 2">
    <name type="scientific">Flavobacterium indicum (strain DSM 17447 / CIP 109464 / GPTSA100-9)</name>
    <dbReference type="NCBI Taxonomy" id="1094466"/>
    <lineage>
        <taxon>Bacteria</taxon>
        <taxon>Pseudomonadati</taxon>
        <taxon>Bacteroidota</taxon>
        <taxon>Flavobacteriia</taxon>
        <taxon>Flavobacteriales</taxon>
        <taxon>Flavobacteriaceae</taxon>
        <taxon>Flavobacterium</taxon>
    </lineage>
</organism>
<evidence type="ECO:0000313" key="1">
    <source>
        <dbReference type="EMBL" id="CCG54144.1"/>
    </source>
</evidence>
<gene>
    <name evidence="1" type="ordered locus">KQS_11110</name>
</gene>
<sequence>MILFNEKLEKKIFFILLLFPTLINSQIIGSRKLNEINLLFLKVDFSAKYTKAEITHRNGTKEIGYIYGFIQNKALSFNFKNAFSSNPIDALNLSDKSFSFKKELDQKEINLTSDEIIEVKIIEDGVNFGHYKLMDLATVNLDGTIKDLKKKAWLPFYSQDIINVFSYDIYEETEGANGNPSGHFEKVATMIYLNNPKDNFAINVMDYNFTDIFSKTKLLNKWSGGLIEVFKNCPEFVKQNVIEKNIWNFDSNYFDIEELEKTRKKEIKSNKTIKNDEKNILLNNLDSEIQITPYLRMIADYKKMCH</sequence>
<reference evidence="1 2" key="1">
    <citation type="journal article" date="2012" name="J. Bacteriol.">
        <title>Complete Genome Sequence of Flavobacterium indicum GPSTA100-9T, Isolated from Warm Spring Water.</title>
        <authorList>
            <person name="Barbier P."/>
            <person name="Houel A."/>
            <person name="Loux V."/>
            <person name="Poulain J."/>
            <person name="Bernardet J.F."/>
            <person name="Touchon M."/>
            <person name="Duchaud E."/>
        </authorList>
    </citation>
    <scope>NUCLEOTIDE SEQUENCE [LARGE SCALE GENOMIC DNA]</scope>
    <source>
        <strain evidence="2">DSM 17447 / CIP 109464 / GPTSA100-9</strain>
    </source>
</reference>
<evidence type="ECO:0000313" key="2">
    <source>
        <dbReference type="Proteomes" id="UP000007599"/>
    </source>
</evidence>
<dbReference type="eggNOG" id="ENOG5030YKZ">
    <property type="taxonomic scope" value="Bacteria"/>
</dbReference>
<dbReference type="HOGENOM" id="CLU_982629_0_0_10"/>
<dbReference type="RefSeq" id="WP_014389262.1">
    <property type="nucleotide sequence ID" value="NC_017025.1"/>
</dbReference>
<accession>H8XPS8</accession>